<comment type="cofactor">
    <cofactor evidence="1">
        <name>pyridoxal 5'-phosphate</name>
        <dbReference type="ChEBI" id="CHEBI:597326"/>
    </cofactor>
</comment>
<accession>A0ABZ2MBH5</accession>
<keyword evidence="4" id="KW-0032">Aminotransferase</keyword>
<evidence type="ECO:0000256" key="3">
    <source>
        <dbReference type="RuleBase" id="RU003560"/>
    </source>
</evidence>
<name>A0ABZ2MBH5_9BACT</name>
<dbReference type="InterPro" id="IPR015421">
    <property type="entry name" value="PyrdxlP-dep_Trfase_major"/>
</dbReference>
<dbReference type="InterPro" id="IPR015424">
    <property type="entry name" value="PyrdxlP-dep_Trfase"/>
</dbReference>
<protein>
    <submittedName>
        <fullName evidence="4">Aminotransferase class III-fold pyridoxal phosphate-dependent enzyme</fullName>
    </submittedName>
</protein>
<dbReference type="GO" id="GO:0008483">
    <property type="term" value="F:transaminase activity"/>
    <property type="evidence" value="ECO:0007669"/>
    <property type="project" value="UniProtKB-KW"/>
</dbReference>
<keyword evidence="5" id="KW-1185">Reference proteome</keyword>
<dbReference type="InterPro" id="IPR005814">
    <property type="entry name" value="Aminotrans_3"/>
</dbReference>
<gene>
    <name evidence="4" type="ORF">LZC94_21915</name>
</gene>
<dbReference type="InterPro" id="IPR049704">
    <property type="entry name" value="Aminotrans_3_PPA_site"/>
</dbReference>
<comment type="similarity">
    <text evidence="3">Belongs to the class-III pyridoxal-phosphate-dependent aminotransferase family.</text>
</comment>
<dbReference type="CDD" id="cd00610">
    <property type="entry name" value="OAT_like"/>
    <property type="match status" value="1"/>
</dbReference>
<dbReference type="PROSITE" id="PS00600">
    <property type="entry name" value="AA_TRANSFER_CLASS_3"/>
    <property type="match status" value="1"/>
</dbReference>
<dbReference type="RefSeq" id="WP_394829466.1">
    <property type="nucleotide sequence ID" value="NZ_CP089984.1"/>
</dbReference>
<evidence type="ECO:0000313" key="4">
    <source>
        <dbReference type="EMBL" id="WXB19868.1"/>
    </source>
</evidence>
<evidence type="ECO:0000313" key="5">
    <source>
        <dbReference type="Proteomes" id="UP001370348"/>
    </source>
</evidence>
<proteinExistence type="inferred from homology"/>
<evidence type="ECO:0000256" key="1">
    <source>
        <dbReference type="ARBA" id="ARBA00001933"/>
    </source>
</evidence>
<dbReference type="SUPFAM" id="SSF53383">
    <property type="entry name" value="PLP-dependent transferases"/>
    <property type="match status" value="1"/>
</dbReference>
<evidence type="ECO:0000256" key="2">
    <source>
        <dbReference type="ARBA" id="ARBA00022898"/>
    </source>
</evidence>
<dbReference type="EMBL" id="CP089984">
    <property type="protein sequence ID" value="WXB19868.1"/>
    <property type="molecule type" value="Genomic_DNA"/>
</dbReference>
<keyword evidence="4" id="KW-0808">Transferase</keyword>
<dbReference type="Pfam" id="PF00202">
    <property type="entry name" value="Aminotran_3"/>
    <property type="match status" value="1"/>
</dbReference>
<reference evidence="4 5" key="1">
    <citation type="submission" date="2021-12" db="EMBL/GenBank/DDBJ databases">
        <title>Discovery of the Pendulisporaceae a myxobacterial family with distinct sporulation behavior and unique specialized metabolism.</title>
        <authorList>
            <person name="Garcia R."/>
            <person name="Popoff A."/>
            <person name="Bader C.D."/>
            <person name="Loehr J."/>
            <person name="Walesch S."/>
            <person name="Walt C."/>
            <person name="Boldt J."/>
            <person name="Bunk B."/>
            <person name="Haeckl F.J.F.P.J."/>
            <person name="Gunesch A.P."/>
            <person name="Birkelbach J."/>
            <person name="Nuebel U."/>
            <person name="Pietschmann T."/>
            <person name="Bach T."/>
            <person name="Mueller R."/>
        </authorList>
    </citation>
    <scope>NUCLEOTIDE SEQUENCE [LARGE SCALE GENOMIC DNA]</scope>
    <source>
        <strain evidence="4 5">MSr11954</strain>
    </source>
</reference>
<organism evidence="4 5">
    <name type="scientific">Pendulispora albinea</name>
    <dbReference type="NCBI Taxonomy" id="2741071"/>
    <lineage>
        <taxon>Bacteria</taxon>
        <taxon>Pseudomonadati</taxon>
        <taxon>Myxococcota</taxon>
        <taxon>Myxococcia</taxon>
        <taxon>Myxococcales</taxon>
        <taxon>Sorangiineae</taxon>
        <taxon>Pendulisporaceae</taxon>
        <taxon>Pendulispora</taxon>
    </lineage>
</organism>
<dbReference type="Proteomes" id="UP001370348">
    <property type="component" value="Chromosome"/>
</dbReference>
<dbReference type="InterPro" id="IPR015422">
    <property type="entry name" value="PyrdxlP-dep_Trfase_small"/>
</dbReference>
<keyword evidence="2 3" id="KW-0663">Pyridoxal phosphate</keyword>
<sequence length="448" mass="49543">MNVAQTKYLEQFIAAYVQRTRASRARRERGWPALADPRASSGFSRSMPADARHFWLATKRLRYSLVGVRCEGPHVWDLDGNAYIDFALGFGVHYFGHRPRFILDALTERLAYGAPMGFQSEVAAENAAGITDLTGDERVAFCNTGTEAVMIAVRLARAATGRTKIVVFEDSYHGSYDDVVGGIHATLGVAPSHTASTLVLRYDDAASLDVISEHAEAIAAVVVEPVQARHLNVQPAAFLRELRALTASRDIALIVDDVMQGFRAHRGGSQSYFGVRADLATYGKIIGGGMPIGVVAGRAEYLDYIDGGRWRFEGSDHPKNDKIWFAGTFNKNPLTMAAMRAVIGRLKTTGTSLQEEQNRRTGALTHRLAAWLERESFPIRVARYGSMFTFVMPPLATLLVQHLHLRGIYTWEGWVFFVSPAHSDAHLQALEEAVRDSLSTMRREGYLP</sequence>
<dbReference type="PANTHER" id="PTHR43713">
    <property type="entry name" value="GLUTAMATE-1-SEMIALDEHYDE 2,1-AMINOMUTASE"/>
    <property type="match status" value="1"/>
</dbReference>
<dbReference type="Gene3D" id="3.90.1150.10">
    <property type="entry name" value="Aspartate Aminotransferase, domain 1"/>
    <property type="match status" value="1"/>
</dbReference>
<dbReference type="Gene3D" id="3.40.640.10">
    <property type="entry name" value="Type I PLP-dependent aspartate aminotransferase-like (Major domain)"/>
    <property type="match status" value="1"/>
</dbReference>
<dbReference type="PANTHER" id="PTHR43713:SF3">
    <property type="entry name" value="GLUTAMATE-1-SEMIALDEHYDE 2,1-AMINOMUTASE 1, CHLOROPLASTIC-RELATED"/>
    <property type="match status" value="1"/>
</dbReference>